<dbReference type="OrthoDB" id="238558at2759"/>
<name>A0A3S7X039_LEIDO</name>
<evidence type="ECO:0000313" key="2">
    <source>
        <dbReference type="EMBL" id="AYU79808.1"/>
    </source>
</evidence>
<dbReference type="Proteomes" id="UP000008980">
    <property type="component" value="Chromosome 26"/>
</dbReference>
<organism evidence="2 6">
    <name type="scientific">Leishmania donovani</name>
    <dbReference type="NCBI Taxonomy" id="5661"/>
    <lineage>
        <taxon>Eukaryota</taxon>
        <taxon>Discoba</taxon>
        <taxon>Euglenozoa</taxon>
        <taxon>Kinetoplastea</taxon>
        <taxon>Metakinetoplastina</taxon>
        <taxon>Trypanosomatida</taxon>
        <taxon>Trypanosomatidae</taxon>
        <taxon>Leishmaniinae</taxon>
        <taxon>Leishmania</taxon>
    </lineage>
</organism>
<evidence type="ECO:0000256" key="1">
    <source>
        <dbReference type="SAM" id="MobiDB-lite"/>
    </source>
</evidence>
<keyword evidence="6" id="KW-1185">Reference proteome</keyword>
<dbReference type="VEuPathDB" id="TriTrypDB:LdBPK_262080.1"/>
<dbReference type="GeneID" id="13389040"/>
<feature type="region of interest" description="Disordered" evidence="1">
    <location>
        <begin position="180"/>
        <end position="227"/>
    </location>
</feature>
<dbReference type="Proteomes" id="UP000274082">
    <property type="component" value="Chromosome 26"/>
</dbReference>
<evidence type="ECO:0000313" key="7">
    <source>
        <dbReference type="Proteomes" id="UP000318447"/>
    </source>
</evidence>
<dbReference type="EMBL" id="RHLC01000017">
    <property type="protein sequence ID" value="TPP41236.1"/>
    <property type="molecule type" value="Genomic_DNA"/>
</dbReference>
<proteinExistence type="predicted"/>
<dbReference type="EMBL" id="FR799613">
    <property type="protein sequence ID" value="CBZ35095.1"/>
    <property type="molecule type" value="Genomic_DNA"/>
</dbReference>
<gene>
    <name evidence="4" type="ORF">CGC21_32335</name>
    <name evidence="3" type="ORF">LDBPK_262080</name>
    <name evidence="2" type="ORF">LdCL_260026400</name>
</gene>
<reference evidence="3" key="2">
    <citation type="submission" date="2011-01" db="EMBL/GenBank/DDBJ databases">
        <authorList>
            <person name="Zhao B.P."/>
            <person name="Ren Z.A."/>
            <person name="Li C.D."/>
        </authorList>
    </citation>
    <scope>NUCLEOTIDE SEQUENCE</scope>
    <source>
        <strain evidence="3">BPK282A1</strain>
    </source>
</reference>
<evidence type="ECO:0000313" key="3">
    <source>
        <dbReference type="EMBL" id="CBZ35095.1"/>
    </source>
</evidence>
<dbReference type="VEuPathDB" id="TriTrypDB:LdCL_260026400"/>
<accession>A0A3S7X039</accession>
<dbReference type="AlphaFoldDB" id="A0A3S7X039"/>
<reference evidence="3 5" key="1">
    <citation type="journal article" date="2011" name="Genome Res.">
        <title>Whole genome sequencing of multiple Leishmania donovani clinical isolates provides insights into population structure and mechanisms of drug resistance.</title>
        <authorList>
            <person name="Downing T."/>
            <person name="Imamura H."/>
            <person name="Decuypere S."/>
            <person name="Clark T.G."/>
            <person name="Coombs G.H."/>
            <person name="Cotton J.A."/>
            <person name="Hilley J.D."/>
            <person name="de Doncker S."/>
            <person name="Maes I."/>
            <person name="Mottram J.C."/>
            <person name="Quail M.A."/>
            <person name="Rijal S."/>
            <person name="Sanders M."/>
            <person name="Schonian G."/>
            <person name="Stark O."/>
            <person name="Sundar S."/>
            <person name="Vanaerschot M."/>
            <person name="Hertz-Fowler C."/>
            <person name="Dujardin J.C."/>
            <person name="Berriman M."/>
        </authorList>
    </citation>
    <scope>NUCLEOTIDE SEQUENCE [LARGE SCALE GENOMIC DNA]</scope>
    <source>
        <strain evidence="3 5">BPK282A1</strain>
    </source>
</reference>
<dbReference type="PROSITE" id="PS51257">
    <property type="entry name" value="PROKAR_LIPOPROTEIN"/>
    <property type="match status" value="1"/>
</dbReference>
<dbReference type="VEuPathDB" id="TriTrypDB:LDHU3_26.2720"/>
<feature type="compositionally biased region" description="Low complexity" evidence="1">
    <location>
        <begin position="191"/>
        <end position="222"/>
    </location>
</feature>
<dbReference type="OMA" id="TWILDTE"/>
<feature type="region of interest" description="Disordered" evidence="1">
    <location>
        <begin position="104"/>
        <end position="168"/>
    </location>
</feature>
<evidence type="ECO:0000313" key="4">
    <source>
        <dbReference type="EMBL" id="TPP41236.1"/>
    </source>
</evidence>
<dbReference type="RefSeq" id="XP_003861793.1">
    <property type="nucleotide sequence ID" value="XM_003861745.1"/>
</dbReference>
<protein>
    <submittedName>
        <fullName evidence="2">Uncharacterized protein</fullName>
    </submittedName>
</protein>
<feature type="region of interest" description="Disordered" evidence="1">
    <location>
        <begin position="1"/>
        <end position="41"/>
    </location>
</feature>
<dbReference type="Proteomes" id="UP000318447">
    <property type="component" value="Unassembled WGS sequence"/>
</dbReference>
<reference evidence="2 6" key="4">
    <citation type="journal article" date="2018" name="Sci. Rep.">
        <title>A complete Leishmania donovani reference genome identifies novel genetic variations associated with virulence.</title>
        <authorList>
            <person name="Lypaczewski P."/>
            <person name="Hoshizaki J."/>
            <person name="Zhang W.-W."/>
            <person name="McCall L.-I."/>
            <person name="Torcivia-Rodriguez J."/>
            <person name="Simonyan V."/>
            <person name="Kaur A."/>
            <person name="Dewar K."/>
            <person name="Matlashewski G."/>
        </authorList>
    </citation>
    <scope>NUCLEOTIDE SEQUENCE [LARGE SCALE GENOMIC DNA]</scope>
    <source>
        <strain evidence="2 6">LdCL</strain>
    </source>
</reference>
<reference evidence="7" key="5">
    <citation type="submission" date="2019-02" db="EMBL/GenBank/DDBJ databases">
        <title>FDA dAtabase for Regulatory Grade micrObial Sequences (FDA-ARGOS): Supporting development and validation of Infectious Disease Dx tests.</title>
        <authorList>
            <person name="Duncan R."/>
            <person name="Fisher C."/>
            <person name="Tallon L."/>
            <person name="Sadzewicz L."/>
            <person name="Sengamalay N."/>
            <person name="Ott S."/>
            <person name="Godinez A."/>
            <person name="Nagaraj S."/>
            <person name="Vavikolanu K."/>
            <person name="Nadendla S."/>
            <person name="Aluvathingal J."/>
            <person name="Sichtig H."/>
        </authorList>
    </citation>
    <scope>NUCLEOTIDE SEQUENCE [LARGE SCALE GENOMIC DNA]</scope>
    <source>
        <strain evidence="7">FDAARGOS_361</strain>
    </source>
</reference>
<evidence type="ECO:0000313" key="5">
    <source>
        <dbReference type="Proteomes" id="UP000008980"/>
    </source>
</evidence>
<accession>E9BIL9</accession>
<evidence type="ECO:0000313" key="6">
    <source>
        <dbReference type="Proteomes" id="UP000274082"/>
    </source>
</evidence>
<reference evidence="4" key="6">
    <citation type="submission" date="2019-02" db="EMBL/GenBank/DDBJ databases">
        <title>FDA dAtabase for Regulatory Grade micrObial Sequences (FDA-ARGOS): Supporting development and validation of Infectious Disease Dx tests.</title>
        <authorList>
            <person name="Duncan R."/>
            <person name="Fisher C."/>
            <person name="Tallon L.J."/>
            <person name="Sadzewicz L."/>
            <person name="Sengamalay N."/>
            <person name="Ott S."/>
            <person name="Godinez A."/>
            <person name="Nagaraj S."/>
            <person name="Nadendla S."/>
            <person name="Sichtig H."/>
        </authorList>
    </citation>
    <scope>NUCLEOTIDE SEQUENCE</scope>
    <source>
        <strain evidence="4">FDAARGOS_361</strain>
    </source>
</reference>
<dbReference type="KEGG" id="ldo:LDBPK_262080"/>
<reference evidence="5" key="3">
    <citation type="submission" date="2011-02" db="EMBL/GenBank/DDBJ databases">
        <title>Whole genome sequencing of Leishmania donovani clinical lines reveals dynamic variation related to drug resistance.</title>
        <authorList>
            <person name="Downing T."/>
            <person name="Imamura H."/>
            <person name="Sanders M."/>
            <person name="Decuypere S."/>
            <person name="Hertz-Fowler C."/>
            <person name="Clark T.G."/>
            <person name="Rijal S."/>
            <person name="Sundar S."/>
            <person name="Quail M.A."/>
            <person name="De Doncker S."/>
            <person name="Maes I."/>
            <person name="Vanaerschot M."/>
            <person name="Stark O."/>
            <person name="Schonian G."/>
            <person name="Dujardin J.C."/>
            <person name="Berriman M."/>
        </authorList>
    </citation>
    <scope>NUCLEOTIDE SEQUENCE [LARGE SCALE GENOMIC DNA]</scope>
    <source>
        <strain evidence="5">BPK282A1</strain>
    </source>
</reference>
<feature type="compositionally biased region" description="Polar residues" evidence="1">
    <location>
        <begin position="119"/>
        <end position="151"/>
    </location>
</feature>
<dbReference type="EMBL" id="CP029525">
    <property type="protein sequence ID" value="AYU79808.1"/>
    <property type="molecule type" value="Genomic_DNA"/>
</dbReference>
<sequence>MGGESSKHSNSSAHVRNRERKRGAVPSTLAGGSCRSDSLNGRTARLGPSCGDVPDYIPPSPVQCVASPILLSGSLDPSLTWILDTEAALITEWNRDLQEAAAPSAVARGVPRGRETAGEESTLSWTKTSPESGASTAASNTPGLTSSSTFPALSGWPSPTHAKSPSGLALTCDSVDVTTGRSTGMTLRVPTTWTQQSSSRATASTKTLASPKSPKALPKPLSDSAEGASPLVVSSLPVGIDYFRALQSRWLIQEQRSLPPATDEEDLNDSVILEAVSEPNGDVLSPPVPLGYMIDLFVPQWRSEGLFEAAQDHQTR</sequence>